<comment type="caution">
    <text evidence="2">The sequence shown here is derived from an EMBL/GenBank/DDBJ whole genome shotgun (WGS) entry which is preliminary data.</text>
</comment>
<reference evidence="2" key="1">
    <citation type="journal article" date="2020" name="Microb. Genom.">
        <title>Genetic diversity of clinical and environmental Mucorales isolates obtained from an investigation of mucormycosis cases among solid organ transplant recipients.</title>
        <authorList>
            <person name="Nguyen M.H."/>
            <person name="Kaul D."/>
            <person name="Muto C."/>
            <person name="Cheng S.J."/>
            <person name="Richter R.A."/>
            <person name="Bruno V.M."/>
            <person name="Liu G."/>
            <person name="Beyhan S."/>
            <person name="Sundermann A.J."/>
            <person name="Mounaud S."/>
            <person name="Pasculle A.W."/>
            <person name="Nierman W.C."/>
            <person name="Driscoll E."/>
            <person name="Cumbie R."/>
            <person name="Clancy C.J."/>
            <person name="Dupont C.L."/>
        </authorList>
    </citation>
    <scope>NUCLEOTIDE SEQUENCE</scope>
    <source>
        <strain evidence="2">GL11</strain>
    </source>
</reference>
<name>A0A9P6WT13_RHIOR</name>
<dbReference type="Proteomes" id="UP000716291">
    <property type="component" value="Unassembled WGS sequence"/>
</dbReference>
<proteinExistence type="predicted"/>
<protein>
    <submittedName>
        <fullName evidence="2">Uncharacterized protein</fullName>
    </submittedName>
</protein>
<keyword evidence="3" id="KW-1185">Reference proteome</keyword>
<evidence type="ECO:0000313" key="2">
    <source>
        <dbReference type="EMBL" id="KAG1278011.1"/>
    </source>
</evidence>
<feature type="compositionally biased region" description="Low complexity" evidence="1">
    <location>
        <begin position="13"/>
        <end position="27"/>
    </location>
</feature>
<organism evidence="2 3">
    <name type="scientific">Rhizopus oryzae</name>
    <name type="common">Mucormycosis agent</name>
    <name type="synonym">Rhizopus arrhizus var. delemar</name>
    <dbReference type="NCBI Taxonomy" id="64495"/>
    <lineage>
        <taxon>Eukaryota</taxon>
        <taxon>Fungi</taxon>
        <taxon>Fungi incertae sedis</taxon>
        <taxon>Mucoromycota</taxon>
        <taxon>Mucoromycotina</taxon>
        <taxon>Mucoromycetes</taxon>
        <taxon>Mucorales</taxon>
        <taxon>Mucorineae</taxon>
        <taxon>Rhizopodaceae</taxon>
        <taxon>Rhizopus</taxon>
    </lineage>
</organism>
<gene>
    <name evidence="2" type="ORF">G6F64_014680</name>
</gene>
<accession>A0A9P6WT13</accession>
<sequence>MPPGWPVPHTLMRSSASAPRTSPTTTRSGRRRMDERTSSVMDTTPARHAVASGGDLGQKRVRQRGLAGAGAAGDQDVLPLAHGAAQELGLPGGQDAVGHVAIQADDAHGPLA</sequence>
<evidence type="ECO:0000313" key="3">
    <source>
        <dbReference type="Proteomes" id="UP000716291"/>
    </source>
</evidence>
<dbReference type="EMBL" id="JAANQT010009212">
    <property type="protein sequence ID" value="KAG1278011.1"/>
    <property type="molecule type" value="Genomic_DNA"/>
</dbReference>
<feature type="region of interest" description="Disordered" evidence="1">
    <location>
        <begin position="1"/>
        <end position="76"/>
    </location>
</feature>
<dbReference type="AlphaFoldDB" id="A0A9P6WT13"/>
<evidence type="ECO:0000256" key="1">
    <source>
        <dbReference type="SAM" id="MobiDB-lite"/>
    </source>
</evidence>